<keyword evidence="8" id="KW-0521">NADP</keyword>
<dbReference type="InterPro" id="IPR050097">
    <property type="entry name" value="Ferredoxin-NADP_redctase_2"/>
</dbReference>
<comment type="cofactor">
    <cofactor evidence="8">
        <name>FAD</name>
        <dbReference type="ChEBI" id="CHEBI:57692"/>
    </cofactor>
    <text evidence="8">Binds 1 FAD per subunit.</text>
</comment>
<dbReference type="GO" id="GO:0019430">
    <property type="term" value="P:removal of superoxide radicals"/>
    <property type="evidence" value="ECO:0007669"/>
    <property type="project" value="UniProtKB-UniRule"/>
</dbReference>
<comment type="caution">
    <text evidence="10">The sequence shown here is derived from an EMBL/GenBank/DDBJ whole genome shotgun (WGS) entry which is preliminary data.</text>
</comment>
<dbReference type="EC" id="1.8.1.9" evidence="7"/>
<feature type="domain" description="FAD/NAD(P)-binding" evidence="9">
    <location>
        <begin position="5"/>
        <end position="292"/>
    </location>
</feature>
<sequence length="305" mass="33133">MYTMYDIIIIGSGPAGLSAAIYAQRACLDTIVIEKNGISGGQVLNTWEVDNYPGFPGVTGFELSRQFREHANKLGARVVQDEVVQVELSGNVKKVVCEEETYEARCVILASGAHHRTLEVPGEEELRGAGVSYCATCDGAFFRGRTVAVVGGGDAALEDAIFLARMCEKVYIVHRRDKLRGAKRLQERLQALENIEFVWNSETVAIEGNAQVEALRLRQTKTGEERRLDVDGVFIAVGIAPESELYAGQLELDEQGYIRADESGQTSVPGVFAAGDVRTKALRQILTAASDGANCVASAERYLQA</sequence>
<evidence type="ECO:0000256" key="4">
    <source>
        <dbReference type="ARBA" id="ARBA00023002"/>
    </source>
</evidence>
<dbReference type="PRINTS" id="PR00368">
    <property type="entry name" value="FADPNR"/>
</dbReference>
<evidence type="ECO:0000256" key="8">
    <source>
        <dbReference type="RuleBase" id="RU003881"/>
    </source>
</evidence>
<keyword evidence="11" id="KW-1185">Reference proteome</keyword>
<dbReference type="EMBL" id="PYLO01000004">
    <property type="protein sequence ID" value="PST36450.1"/>
    <property type="molecule type" value="Genomic_DNA"/>
</dbReference>
<evidence type="ECO:0000256" key="7">
    <source>
        <dbReference type="RuleBase" id="RU003880"/>
    </source>
</evidence>
<protein>
    <recommendedName>
        <fullName evidence="7">Thioredoxin reductase</fullName>
        <ecNumber evidence="7">1.8.1.9</ecNumber>
    </recommendedName>
</protein>
<dbReference type="SUPFAM" id="SSF51905">
    <property type="entry name" value="FAD/NAD(P)-binding domain"/>
    <property type="match status" value="1"/>
</dbReference>
<comment type="subunit">
    <text evidence="7">Homodimer.</text>
</comment>
<comment type="catalytic activity">
    <reaction evidence="7">
        <text>[thioredoxin]-dithiol + NADP(+) = [thioredoxin]-disulfide + NADPH + H(+)</text>
        <dbReference type="Rhea" id="RHEA:20345"/>
        <dbReference type="Rhea" id="RHEA-COMP:10698"/>
        <dbReference type="Rhea" id="RHEA-COMP:10700"/>
        <dbReference type="ChEBI" id="CHEBI:15378"/>
        <dbReference type="ChEBI" id="CHEBI:29950"/>
        <dbReference type="ChEBI" id="CHEBI:50058"/>
        <dbReference type="ChEBI" id="CHEBI:57783"/>
        <dbReference type="ChEBI" id="CHEBI:58349"/>
        <dbReference type="EC" id="1.8.1.9"/>
    </reaction>
</comment>
<comment type="similarity">
    <text evidence="1 7">Belongs to the class-II pyridine nucleotide-disulfide oxidoreductase family.</text>
</comment>
<proteinExistence type="inferred from homology"/>
<dbReference type="InterPro" id="IPR036188">
    <property type="entry name" value="FAD/NAD-bd_sf"/>
</dbReference>
<keyword evidence="6 7" id="KW-0676">Redox-active center</keyword>
<dbReference type="InterPro" id="IPR005982">
    <property type="entry name" value="Thioredox_Rdtase"/>
</dbReference>
<evidence type="ECO:0000256" key="2">
    <source>
        <dbReference type="ARBA" id="ARBA00022630"/>
    </source>
</evidence>
<evidence type="ECO:0000313" key="11">
    <source>
        <dbReference type="Proteomes" id="UP000241048"/>
    </source>
</evidence>
<dbReference type="GO" id="GO:0004791">
    <property type="term" value="F:thioredoxin-disulfide reductase (NADPH) activity"/>
    <property type="evidence" value="ECO:0007669"/>
    <property type="project" value="UniProtKB-UniRule"/>
</dbReference>
<keyword evidence="5" id="KW-1015">Disulfide bond</keyword>
<evidence type="ECO:0000256" key="3">
    <source>
        <dbReference type="ARBA" id="ARBA00022827"/>
    </source>
</evidence>
<dbReference type="Gene3D" id="3.50.50.60">
    <property type="entry name" value="FAD/NAD(P)-binding domain"/>
    <property type="match status" value="2"/>
</dbReference>
<keyword evidence="4 7" id="KW-0560">Oxidoreductase</keyword>
<reference evidence="10 11" key="1">
    <citation type="submission" date="2018-03" db="EMBL/GenBank/DDBJ databases">
        <title>Lachnoclostridium SNUG30386 gen.nov., sp.nov., isolated from human faeces.</title>
        <authorList>
            <person name="Seo B."/>
            <person name="Jeon K."/>
            <person name="Ko G."/>
        </authorList>
    </citation>
    <scope>NUCLEOTIDE SEQUENCE [LARGE SCALE GENOMIC DNA]</scope>
    <source>
        <strain evidence="10 11">SNUG30386</strain>
    </source>
</reference>
<gene>
    <name evidence="10" type="primary">trxB</name>
    <name evidence="10" type="ORF">C7U56_11695</name>
</gene>
<organism evidence="10 11">
    <name type="scientific">Clostridium fessum</name>
    <dbReference type="NCBI Taxonomy" id="2126740"/>
    <lineage>
        <taxon>Bacteria</taxon>
        <taxon>Bacillati</taxon>
        <taxon>Bacillota</taxon>
        <taxon>Clostridia</taxon>
        <taxon>Eubacteriales</taxon>
        <taxon>Clostridiaceae</taxon>
        <taxon>Clostridium</taxon>
    </lineage>
</organism>
<dbReference type="InterPro" id="IPR008255">
    <property type="entry name" value="Pyr_nucl-diS_OxRdtase_2_AS"/>
</dbReference>
<evidence type="ECO:0000256" key="5">
    <source>
        <dbReference type="ARBA" id="ARBA00023157"/>
    </source>
</evidence>
<evidence type="ECO:0000313" key="10">
    <source>
        <dbReference type="EMBL" id="PST36450.1"/>
    </source>
</evidence>
<accession>A0A2T3FME9</accession>
<dbReference type="PANTHER" id="PTHR48105">
    <property type="entry name" value="THIOREDOXIN REDUCTASE 1-RELATED-RELATED"/>
    <property type="match status" value="1"/>
</dbReference>
<evidence type="ECO:0000259" key="9">
    <source>
        <dbReference type="Pfam" id="PF07992"/>
    </source>
</evidence>
<dbReference type="NCBIfam" id="TIGR01292">
    <property type="entry name" value="TRX_reduct"/>
    <property type="match status" value="1"/>
</dbReference>
<keyword evidence="2 7" id="KW-0285">Flavoprotein</keyword>
<dbReference type="PROSITE" id="PS00573">
    <property type="entry name" value="PYRIDINE_REDOX_2"/>
    <property type="match status" value="1"/>
</dbReference>
<name>A0A2T3FME9_9CLOT</name>
<evidence type="ECO:0000256" key="6">
    <source>
        <dbReference type="ARBA" id="ARBA00023284"/>
    </source>
</evidence>
<keyword evidence="3 7" id="KW-0274">FAD</keyword>
<dbReference type="AlphaFoldDB" id="A0A2T3FME9"/>
<dbReference type="GO" id="GO:0005737">
    <property type="term" value="C:cytoplasm"/>
    <property type="evidence" value="ECO:0007669"/>
    <property type="project" value="InterPro"/>
</dbReference>
<dbReference type="PRINTS" id="PR00469">
    <property type="entry name" value="PNDRDTASEII"/>
</dbReference>
<dbReference type="Proteomes" id="UP000241048">
    <property type="component" value="Unassembled WGS sequence"/>
</dbReference>
<evidence type="ECO:0000256" key="1">
    <source>
        <dbReference type="ARBA" id="ARBA00009333"/>
    </source>
</evidence>
<dbReference type="Pfam" id="PF07992">
    <property type="entry name" value="Pyr_redox_2"/>
    <property type="match status" value="1"/>
</dbReference>
<dbReference type="InterPro" id="IPR023753">
    <property type="entry name" value="FAD/NAD-binding_dom"/>
</dbReference>